<proteinExistence type="predicted"/>
<evidence type="ECO:0000313" key="2">
    <source>
        <dbReference type="Proteomes" id="UP000830395"/>
    </source>
</evidence>
<dbReference type="Proteomes" id="UP000830395">
    <property type="component" value="Chromosome 8"/>
</dbReference>
<accession>A0ACC5YGB6</accession>
<dbReference type="EMBL" id="CM040982">
    <property type="protein sequence ID" value="MCJ8734597.1"/>
    <property type="molecule type" value="Genomic_DNA"/>
</dbReference>
<name>A0ACC5YGB6_9TELE</name>
<sequence length="137" mass="14695">MGEELLHNTFDSLIVFLLVERQQWHKFQNSQYDQILSELGHANGLYESVGDVSGSNMMNNGFSLEAASPYSPSSISSLPGHAHLLGGVAFSMEGLAGAAGQPLRAVTSDLSTGSSTGYPDFPTSPASWLDEMDHTQF</sequence>
<reference evidence="1" key="1">
    <citation type="submission" date="2020-02" db="EMBL/GenBank/DDBJ databases">
        <title>Genome sequencing of the panga catfish, Pangasius djambal.</title>
        <authorList>
            <person name="Wen M."/>
            <person name="Zahm M."/>
            <person name="Roques C."/>
            <person name="Cabau C."/>
            <person name="Klopp C."/>
            <person name="Donnadieu C."/>
            <person name="Jouanno E."/>
            <person name="Avarre J.-C."/>
            <person name="Campet M."/>
            <person name="Ha T."/>
            <person name="Dugue R."/>
            <person name="Lampietro C."/>
            <person name="Louis A."/>
            <person name="Herpin A."/>
            <person name="Echchiki A."/>
            <person name="Berthelot C."/>
            <person name="Parey E."/>
            <person name="Roest-Crollius H."/>
            <person name="Braasch I."/>
            <person name="Postlethwait J.H."/>
            <person name="Bobe J."/>
            <person name="Montfort J."/>
            <person name="Bouchez O."/>
            <person name="Begum T."/>
            <person name="Schartl M."/>
            <person name="Gustiano R."/>
            <person name="Guiguen Y."/>
        </authorList>
    </citation>
    <scope>NUCLEOTIDE SEQUENCE</scope>
    <source>
        <strain evidence="1">Pdj_M5554</strain>
    </source>
</reference>
<organism evidence="1 2">
    <name type="scientific">Pangasius djambal</name>
    <dbReference type="NCBI Taxonomy" id="1691987"/>
    <lineage>
        <taxon>Eukaryota</taxon>
        <taxon>Metazoa</taxon>
        <taxon>Chordata</taxon>
        <taxon>Craniata</taxon>
        <taxon>Vertebrata</taxon>
        <taxon>Euteleostomi</taxon>
        <taxon>Actinopterygii</taxon>
        <taxon>Neopterygii</taxon>
        <taxon>Teleostei</taxon>
        <taxon>Ostariophysi</taxon>
        <taxon>Siluriformes</taxon>
        <taxon>Pangasiidae</taxon>
        <taxon>Pangasius</taxon>
    </lineage>
</organism>
<protein>
    <submittedName>
        <fullName evidence="1">Uncharacterized protein</fullName>
    </submittedName>
</protein>
<gene>
    <name evidence="1" type="ORF">PDJAM_G00237180</name>
</gene>
<keyword evidence="2" id="KW-1185">Reference proteome</keyword>
<evidence type="ECO:0000313" key="1">
    <source>
        <dbReference type="EMBL" id="MCJ8734597.1"/>
    </source>
</evidence>
<comment type="caution">
    <text evidence="1">The sequence shown here is derived from an EMBL/GenBank/DDBJ whole genome shotgun (WGS) entry which is preliminary data.</text>
</comment>